<feature type="region of interest" description="Disordered" evidence="1">
    <location>
        <begin position="48"/>
        <end position="72"/>
    </location>
</feature>
<dbReference type="AlphaFoldDB" id="A0AAE0VU28"/>
<reference evidence="2" key="1">
    <citation type="journal article" date="2021" name="Genome Biol. Evol.">
        <title>A High-Quality Reference Genome for a Parasitic Bivalve with Doubly Uniparental Inheritance (Bivalvia: Unionida).</title>
        <authorList>
            <person name="Smith C.H."/>
        </authorList>
    </citation>
    <scope>NUCLEOTIDE SEQUENCE</scope>
    <source>
        <strain evidence="2">CHS0354</strain>
    </source>
</reference>
<protein>
    <submittedName>
        <fullName evidence="2">Uncharacterized protein</fullName>
    </submittedName>
</protein>
<sequence>MGTGRTWSNCEDCQNLLQKQLATSERGCGQNLWKFLCKEERVTFSGGKNVHLNPNHHMNLNPRTKPNRNKNQSLTTNLNLHRNLQWYNVPMTKNLYSNEDENKKNRRKQKTIKSYSKLPVEFPFIRSQAPEQPCEHQLAPESTCKCSPASERTWEEKNCRHAKSSNFQTKTTCRRRPWMIGFPHMRPAARQEFCRQVGHIRGGDSRRRWLLTDSIMNPRTEHLNKQRPHLMFSV</sequence>
<organism evidence="2 3">
    <name type="scientific">Potamilus streckersoni</name>
    <dbReference type="NCBI Taxonomy" id="2493646"/>
    <lineage>
        <taxon>Eukaryota</taxon>
        <taxon>Metazoa</taxon>
        <taxon>Spiralia</taxon>
        <taxon>Lophotrochozoa</taxon>
        <taxon>Mollusca</taxon>
        <taxon>Bivalvia</taxon>
        <taxon>Autobranchia</taxon>
        <taxon>Heteroconchia</taxon>
        <taxon>Palaeoheterodonta</taxon>
        <taxon>Unionida</taxon>
        <taxon>Unionoidea</taxon>
        <taxon>Unionidae</taxon>
        <taxon>Ambleminae</taxon>
        <taxon>Lampsilini</taxon>
        <taxon>Potamilus</taxon>
    </lineage>
</organism>
<keyword evidence="3" id="KW-1185">Reference proteome</keyword>
<comment type="caution">
    <text evidence="2">The sequence shown here is derived from an EMBL/GenBank/DDBJ whole genome shotgun (WGS) entry which is preliminary data.</text>
</comment>
<evidence type="ECO:0000313" key="3">
    <source>
        <dbReference type="Proteomes" id="UP001195483"/>
    </source>
</evidence>
<name>A0AAE0VU28_9BIVA</name>
<reference evidence="2" key="2">
    <citation type="journal article" date="2021" name="Genome Biol. Evol.">
        <title>Developing a high-quality reference genome for a parasitic bivalve with doubly uniparental inheritance (Bivalvia: Unionida).</title>
        <authorList>
            <person name="Smith C.H."/>
        </authorList>
    </citation>
    <scope>NUCLEOTIDE SEQUENCE</scope>
    <source>
        <strain evidence="2">CHS0354</strain>
        <tissue evidence="2">Mantle</tissue>
    </source>
</reference>
<proteinExistence type="predicted"/>
<dbReference type="EMBL" id="JAEAOA010000747">
    <property type="protein sequence ID" value="KAK3590713.1"/>
    <property type="molecule type" value="Genomic_DNA"/>
</dbReference>
<accession>A0AAE0VU28</accession>
<reference evidence="2" key="3">
    <citation type="submission" date="2023-05" db="EMBL/GenBank/DDBJ databases">
        <authorList>
            <person name="Smith C.H."/>
        </authorList>
    </citation>
    <scope>NUCLEOTIDE SEQUENCE</scope>
    <source>
        <strain evidence="2">CHS0354</strain>
        <tissue evidence="2">Mantle</tissue>
    </source>
</reference>
<evidence type="ECO:0000256" key="1">
    <source>
        <dbReference type="SAM" id="MobiDB-lite"/>
    </source>
</evidence>
<evidence type="ECO:0000313" key="2">
    <source>
        <dbReference type="EMBL" id="KAK3590713.1"/>
    </source>
</evidence>
<gene>
    <name evidence="2" type="ORF">CHS0354_012287</name>
</gene>
<dbReference type="Proteomes" id="UP001195483">
    <property type="component" value="Unassembled WGS sequence"/>
</dbReference>
<feature type="compositionally biased region" description="Low complexity" evidence="1">
    <location>
        <begin position="49"/>
        <end position="62"/>
    </location>
</feature>